<comment type="caution">
    <text evidence="3">The sequence shown here is derived from an EMBL/GenBank/DDBJ whole genome shotgun (WGS) entry which is preliminary data.</text>
</comment>
<dbReference type="EMBL" id="CAMPGE010003584">
    <property type="protein sequence ID" value="CAI2362421.1"/>
    <property type="molecule type" value="Genomic_DNA"/>
</dbReference>
<keyword evidence="4" id="KW-1185">Reference proteome</keyword>
<dbReference type="Proteomes" id="UP001295684">
    <property type="component" value="Unassembled WGS sequence"/>
</dbReference>
<feature type="region of interest" description="Disordered" evidence="2">
    <location>
        <begin position="1"/>
        <end position="65"/>
    </location>
</feature>
<proteinExistence type="predicted"/>
<name>A0AAD1U5M8_EUPCR</name>
<evidence type="ECO:0000256" key="2">
    <source>
        <dbReference type="SAM" id="MobiDB-lite"/>
    </source>
</evidence>
<sequence length="597" mass="70393">MAYQNPFSAIPILRVNQEQEAPDDRESREKRVKRHASKYFVDSDEDQEENKHVVINKPQPVSGAKQPISWPSLFKNFEGSDDDKKRALIHVESLLDQEKIKGQENQQVYHKNEKIYLSKISKLESDALKKEKSANDFKTKAQLFEGKLSNLTEQLSTQKAENLILKEERDEIKGQYTEEIDKLKQDLKNKSKTLETCRNDLAQAKDNSMRFETSLRNKDAEVVRLQMQLDREKEIRDREERELRKQINYESEKHINAVREAERNLSKFASIEDQLEMLKREIDRKDNTIQAKETEIDRLKQKNLEQERKFNDVLNKEKDALRDEMMFKLKEKSQDHSIDDYKRQILSLTKQNEDLIAKTEGLLAAKETLAGEITSMQRAHNDSVMRIKELNLKYETHIADLEKKLSTVNMDIYKKEALIAKITTENEHLCQENFKLKNIKDINDSLTRLPETCFIDLQSAKKQREAIHEATKSMIDEMAEEKAKGKQDLLLNNIAQLEEKNKKLYLDMYENIGANLNKYEIGYNYKNKLEMEERQKHQDLKDRKERAKTEFQYKLDTKDSKRYEDFLEDQVKKNHKASSEYKIEPSNVDSLLSKYNI</sequence>
<protein>
    <submittedName>
        <fullName evidence="3">Uncharacterized protein</fullName>
    </submittedName>
</protein>
<feature type="coiled-coil region" evidence="1">
    <location>
        <begin position="480"/>
        <end position="550"/>
    </location>
</feature>
<dbReference type="AlphaFoldDB" id="A0AAD1U5M8"/>
<accession>A0AAD1U5M8</accession>
<organism evidence="3 4">
    <name type="scientific">Euplotes crassus</name>
    <dbReference type="NCBI Taxonomy" id="5936"/>
    <lineage>
        <taxon>Eukaryota</taxon>
        <taxon>Sar</taxon>
        <taxon>Alveolata</taxon>
        <taxon>Ciliophora</taxon>
        <taxon>Intramacronucleata</taxon>
        <taxon>Spirotrichea</taxon>
        <taxon>Hypotrichia</taxon>
        <taxon>Euplotida</taxon>
        <taxon>Euplotidae</taxon>
        <taxon>Moneuplotes</taxon>
    </lineage>
</organism>
<evidence type="ECO:0000313" key="4">
    <source>
        <dbReference type="Proteomes" id="UP001295684"/>
    </source>
</evidence>
<reference evidence="3" key="1">
    <citation type="submission" date="2023-07" db="EMBL/GenBank/DDBJ databases">
        <authorList>
            <consortium name="AG Swart"/>
            <person name="Singh M."/>
            <person name="Singh A."/>
            <person name="Seah K."/>
            <person name="Emmerich C."/>
        </authorList>
    </citation>
    <scope>NUCLEOTIDE SEQUENCE</scope>
    <source>
        <strain evidence="3">DP1</strain>
    </source>
</reference>
<gene>
    <name evidence="3" type="ORF">ECRASSUSDP1_LOCUS3744</name>
</gene>
<feature type="coiled-coil region" evidence="1">
    <location>
        <begin position="141"/>
        <end position="358"/>
    </location>
</feature>
<keyword evidence="1" id="KW-0175">Coiled coil</keyword>
<evidence type="ECO:0000256" key="1">
    <source>
        <dbReference type="SAM" id="Coils"/>
    </source>
</evidence>
<evidence type="ECO:0000313" key="3">
    <source>
        <dbReference type="EMBL" id="CAI2362421.1"/>
    </source>
</evidence>